<evidence type="ECO:0000313" key="2">
    <source>
        <dbReference type="Proteomes" id="UP000240883"/>
    </source>
</evidence>
<name>A0A2T2NWH0_CORCC</name>
<keyword evidence="2" id="KW-1185">Reference proteome</keyword>
<gene>
    <name evidence="1" type="ORF">BS50DRAFT_631743</name>
</gene>
<dbReference type="EMBL" id="KZ678132">
    <property type="protein sequence ID" value="PSN69767.1"/>
    <property type="molecule type" value="Genomic_DNA"/>
</dbReference>
<organism evidence="1 2">
    <name type="scientific">Corynespora cassiicola Philippines</name>
    <dbReference type="NCBI Taxonomy" id="1448308"/>
    <lineage>
        <taxon>Eukaryota</taxon>
        <taxon>Fungi</taxon>
        <taxon>Dikarya</taxon>
        <taxon>Ascomycota</taxon>
        <taxon>Pezizomycotina</taxon>
        <taxon>Dothideomycetes</taxon>
        <taxon>Pleosporomycetidae</taxon>
        <taxon>Pleosporales</taxon>
        <taxon>Corynesporascaceae</taxon>
        <taxon>Corynespora</taxon>
    </lineage>
</organism>
<reference evidence="1 2" key="1">
    <citation type="journal article" date="2018" name="Front. Microbiol.">
        <title>Genome-Wide Analysis of Corynespora cassiicola Leaf Fall Disease Putative Effectors.</title>
        <authorList>
            <person name="Lopez D."/>
            <person name="Ribeiro S."/>
            <person name="Label P."/>
            <person name="Fumanal B."/>
            <person name="Venisse J.S."/>
            <person name="Kohler A."/>
            <person name="de Oliveira R.R."/>
            <person name="Labutti K."/>
            <person name="Lipzen A."/>
            <person name="Lail K."/>
            <person name="Bauer D."/>
            <person name="Ohm R.A."/>
            <person name="Barry K.W."/>
            <person name="Spatafora J."/>
            <person name="Grigoriev I.V."/>
            <person name="Martin F.M."/>
            <person name="Pujade-Renaud V."/>
        </authorList>
    </citation>
    <scope>NUCLEOTIDE SEQUENCE [LARGE SCALE GENOMIC DNA]</scope>
    <source>
        <strain evidence="1 2">Philippines</strain>
    </source>
</reference>
<sequence>MSQASPVAIASHALPASFDLIDLYINHWRLNQPPRGYTLDWQRLHKECHDPIFAIKRDNIVIDLPKPLFEIFPVFQHWLHFGQYHIMDSYYMIEQANSGLPSLEAWLLGEFLRCPAFQDEAMKNMFYVNYQARLLFTGIGRQTIYQPVDNDMIRLASKHSSPNSLVRQFIFDARRATILANGQDEMVPAEWDQERARFERSGGVVQLGSYLNSSYGRYPVALVNMHTLVADAGRKSQQNGISHQGRPSH</sequence>
<accession>A0A2T2NWH0</accession>
<dbReference type="AlphaFoldDB" id="A0A2T2NWH0"/>
<protein>
    <submittedName>
        <fullName evidence="1">Uncharacterized protein</fullName>
    </submittedName>
</protein>
<dbReference type="OrthoDB" id="1022638at2759"/>
<evidence type="ECO:0000313" key="1">
    <source>
        <dbReference type="EMBL" id="PSN69767.1"/>
    </source>
</evidence>
<proteinExistence type="predicted"/>
<dbReference type="Proteomes" id="UP000240883">
    <property type="component" value="Unassembled WGS sequence"/>
</dbReference>